<dbReference type="PANTHER" id="PTHR36924:SF1">
    <property type="entry name" value="ANTITOXIN HIGA-1"/>
    <property type="match status" value="1"/>
</dbReference>
<keyword evidence="1" id="KW-0238">DNA-binding</keyword>
<dbReference type="Proteomes" id="UP001216329">
    <property type="component" value="Chromosome"/>
</dbReference>
<accession>A0AAJ6BBE6</accession>
<reference evidence="2" key="1">
    <citation type="submission" date="2023-03" db="EMBL/GenBank/DDBJ databases">
        <title>Andean soil-derived lignocellulolytic bacterial consortium as a source of novel taxa and putative plastic-active enzymes.</title>
        <authorList>
            <person name="Diaz-Garcia L."/>
            <person name="Chuvochina M."/>
            <person name="Feuerriegel G."/>
            <person name="Bunk B."/>
            <person name="Sproer C."/>
            <person name="Streit W.R."/>
            <person name="Rodriguez L.M."/>
            <person name="Overmann J."/>
            <person name="Jimenez D.J."/>
        </authorList>
    </citation>
    <scope>NUCLEOTIDE SEQUENCE</scope>
    <source>
        <strain evidence="2">MAG 876</strain>
    </source>
</reference>
<dbReference type="NCBIfam" id="TIGR02607">
    <property type="entry name" value="antidote_HigA"/>
    <property type="match status" value="1"/>
</dbReference>
<proteinExistence type="predicted"/>
<dbReference type="Gene3D" id="1.10.260.40">
    <property type="entry name" value="lambda repressor-like DNA-binding domains"/>
    <property type="match status" value="1"/>
</dbReference>
<dbReference type="InterPro" id="IPR013430">
    <property type="entry name" value="Toxin_antidote_HigA"/>
</dbReference>
<evidence type="ECO:0000256" key="1">
    <source>
        <dbReference type="ARBA" id="ARBA00023125"/>
    </source>
</evidence>
<dbReference type="AlphaFoldDB" id="A0AAJ6BBE6"/>
<dbReference type="EMBL" id="CP119325">
    <property type="protein sequence ID" value="WEK28491.1"/>
    <property type="molecule type" value="Genomic_DNA"/>
</dbReference>
<protein>
    <submittedName>
        <fullName evidence="2">HigA family addiction module antitoxin</fullName>
    </submittedName>
</protein>
<organism evidence="2 3">
    <name type="scientific">Candidatus Pseudomonas phytovorans</name>
    <dbReference type="NCBI Taxonomy" id="3121377"/>
    <lineage>
        <taxon>Bacteria</taxon>
        <taxon>Pseudomonadati</taxon>
        <taxon>Pseudomonadota</taxon>
        <taxon>Gammaproteobacteria</taxon>
        <taxon>Pseudomonadales</taxon>
        <taxon>Pseudomonadaceae</taxon>
        <taxon>Pseudomonas</taxon>
    </lineage>
</organism>
<dbReference type="SUPFAM" id="SSF47413">
    <property type="entry name" value="lambda repressor-like DNA-binding domains"/>
    <property type="match status" value="1"/>
</dbReference>
<dbReference type="GO" id="GO:0003677">
    <property type="term" value="F:DNA binding"/>
    <property type="evidence" value="ECO:0007669"/>
    <property type="project" value="UniProtKB-KW"/>
</dbReference>
<gene>
    <name evidence="2" type="ORF">P0Y58_16415</name>
</gene>
<evidence type="ECO:0000313" key="2">
    <source>
        <dbReference type="EMBL" id="WEK28491.1"/>
    </source>
</evidence>
<dbReference type="InterPro" id="IPR010982">
    <property type="entry name" value="Lambda_DNA-bd_dom_sf"/>
</dbReference>
<evidence type="ECO:0000313" key="3">
    <source>
        <dbReference type="Proteomes" id="UP001216329"/>
    </source>
</evidence>
<name>A0AAJ6BBE6_9PSED</name>
<dbReference type="PANTHER" id="PTHR36924">
    <property type="entry name" value="ANTITOXIN HIGA-1"/>
    <property type="match status" value="1"/>
</dbReference>
<sequence length="93" mass="10162">MSMHNPSHPGALLTEDSLPALGISGADLATHLGYPVHILIEILKSRAPLDADLAVRLELAGLGIARNWLAMQMAYDLWHAQHRTLPVIKRLVP</sequence>